<evidence type="ECO:0000313" key="3">
    <source>
        <dbReference type="Proteomes" id="UP000726737"/>
    </source>
</evidence>
<feature type="compositionally biased region" description="Low complexity" evidence="1">
    <location>
        <begin position="100"/>
        <end position="113"/>
    </location>
</feature>
<comment type="caution">
    <text evidence="2">The sequence shown here is derived from an EMBL/GenBank/DDBJ whole genome shotgun (WGS) entry which is preliminary data.</text>
</comment>
<feature type="region of interest" description="Disordered" evidence="1">
    <location>
        <begin position="100"/>
        <end position="122"/>
    </location>
</feature>
<feature type="compositionally biased region" description="Gly residues" evidence="1">
    <location>
        <begin position="333"/>
        <end position="344"/>
    </location>
</feature>
<feature type="region of interest" description="Disordered" evidence="1">
    <location>
        <begin position="203"/>
        <end position="277"/>
    </location>
</feature>
<dbReference type="OrthoDB" id="5374757at2759"/>
<keyword evidence="3" id="KW-1185">Reference proteome</keyword>
<dbReference type="Proteomes" id="UP000726737">
    <property type="component" value="Unassembled WGS sequence"/>
</dbReference>
<organism evidence="2 3">
    <name type="scientific">Mortierella polycephala</name>
    <dbReference type="NCBI Taxonomy" id="41804"/>
    <lineage>
        <taxon>Eukaryota</taxon>
        <taxon>Fungi</taxon>
        <taxon>Fungi incertae sedis</taxon>
        <taxon>Mucoromycota</taxon>
        <taxon>Mortierellomycotina</taxon>
        <taxon>Mortierellomycetes</taxon>
        <taxon>Mortierellales</taxon>
        <taxon>Mortierellaceae</taxon>
        <taxon>Mortierella</taxon>
    </lineage>
</organism>
<accession>A0A9P6TYE5</accession>
<dbReference type="AlphaFoldDB" id="A0A9P6TYE5"/>
<gene>
    <name evidence="2" type="ORF">BG011_007348</name>
</gene>
<feature type="region of interest" description="Disordered" evidence="1">
    <location>
        <begin position="324"/>
        <end position="376"/>
    </location>
</feature>
<dbReference type="EMBL" id="JAAAJA010000561">
    <property type="protein sequence ID" value="KAG0251867.1"/>
    <property type="molecule type" value="Genomic_DNA"/>
</dbReference>
<evidence type="ECO:0000313" key="2">
    <source>
        <dbReference type="EMBL" id="KAG0251867.1"/>
    </source>
</evidence>
<sequence length="376" mass="40764">MFTTTNFRFLRINKHNVLPLNLLLSKDDLEWFNDYSFQAILTVLKPLLLSRIELYNSGHIIKRTSKAPVPFPLNNSADQDDGLEDAGVILGGSGDTNVIQDNVSSSSIDNNSRSSRRRRGNPLDRPQFCIRFGFRASTASERGGAVLVTDKSLGFSRVKKEVIEGDECVQKGRRISMELATLEGEKPMQDDIIGEGIVIREEDESDSLRVSDFKAGTAKDGDNDNTNGDNNTGDDDDYQFQASASQPRGNKRELSTRAKRNGKRAKADDLDAQSSQVDQKPTLQVNYSSLAIHPQTLYIIVRSLGFSTATIPASSILPFTSTVEGKTSMPSGGSSGGGTGGDSGAGNASSRVSDPQDLEDDEESLFPPGMDDLSSL</sequence>
<name>A0A9P6TYE5_9FUNG</name>
<evidence type="ECO:0000256" key="1">
    <source>
        <dbReference type="SAM" id="MobiDB-lite"/>
    </source>
</evidence>
<reference evidence="2" key="1">
    <citation type="journal article" date="2020" name="Fungal Divers.">
        <title>Resolving the Mortierellaceae phylogeny through synthesis of multi-gene phylogenetics and phylogenomics.</title>
        <authorList>
            <person name="Vandepol N."/>
            <person name="Liber J."/>
            <person name="Desiro A."/>
            <person name="Na H."/>
            <person name="Kennedy M."/>
            <person name="Barry K."/>
            <person name="Grigoriev I.V."/>
            <person name="Miller A.N."/>
            <person name="O'Donnell K."/>
            <person name="Stajich J.E."/>
            <person name="Bonito G."/>
        </authorList>
    </citation>
    <scope>NUCLEOTIDE SEQUENCE</scope>
    <source>
        <strain evidence="2">KOD948</strain>
    </source>
</reference>
<feature type="compositionally biased region" description="Basic and acidic residues" evidence="1">
    <location>
        <begin position="206"/>
        <end position="222"/>
    </location>
</feature>
<protein>
    <submittedName>
        <fullName evidence="2">Uncharacterized protein</fullName>
    </submittedName>
</protein>
<proteinExistence type="predicted"/>